<accession>A0A1W1BUP2</accession>
<organism evidence="3">
    <name type="scientific">hydrothermal vent metagenome</name>
    <dbReference type="NCBI Taxonomy" id="652676"/>
    <lineage>
        <taxon>unclassified sequences</taxon>
        <taxon>metagenomes</taxon>
        <taxon>ecological metagenomes</taxon>
    </lineage>
</organism>
<dbReference type="Gene3D" id="3.10.129.10">
    <property type="entry name" value="Hotdog Thioesterase"/>
    <property type="match status" value="1"/>
</dbReference>
<evidence type="ECO:0000256" key="1">
    <source>
        <dbReference type="ARBA" id="ARBA00005953"/>
    </source>
</evidence>
<proteinExistence type="inferred from homology"/>
<dbReference type="GO" id="GO:0047617">
    <property type="term" value="F:fatty acyl-CoA hydrolase activity"/>
    <property type="evidence" value="ECO:0007669"/>
    <property type="project" value="TreeGrafter"/>
</dbReference>
<keyword evidence="2" id="KW-0378">Hydrolase</keyword>
<dbReference type="SUPFAM" id="SSF54637">
    <property type="entry name" value="Thioesterase/thiol ester dehydrase-isomerase"/>
    <property type="match status" value="1"/>
</dbReference>
<comment type="similarity">
    <text evidence="1">Belongs to the 4-hydroxybenzoyl-CoA thioesterase family.</text>
</comment>
<protein>
    <submittedName>
        <fullName evidence="3">4-hydroxybenzoyl-CoA thioesterase family active site</fullName>
    </submittedName>
</protein>
<dbReference type="AlphaFoldDB" id="A0A1W1BUP2"/>
<dbReference type="InterPro" id="IPR050563">
    <property type="entry name" value="4-hydroxybenzoyl-CoA_TE"/>
</dbReference>
<reference evidence="3" key="1">
    <citation type="submission" date="2016-10" db="EMBL/GenBank/DDBJ databases">
        <authorList>
            <person name="de Groot N.N."/>
        </authorList>
    </citation>
    <scope>NUCLEOTIDE SEQUENCE</scope>
</reference>
<sequence length="137" mass="15913">MKHYTYTFRVKKEEIDFNGHVHNVTYLSWMIDAATKHSEAVGFGYEKCLELGGTWVARSHNIEYKRAAFEGDELQMETWVEEIGKVMSVRRYLITRVSNGATVCEGKTEWVFVDNKKMRPMKIPEVIIEGFEKAQAD</sequence>
<evidence type="ECO:0000256" key="2">
    <source>
        <dbReference type="ARBA" id="ARBA00022801"/>
    </source>
</evidence>
<gene>
    <name evidence="3" type="ORF">MNB_SV-8-1011</name>
</gene>
<dbReference type="Pfam" id="PF13279">
    <property type="entry name" value="4HBT_2"/>
    <property type="match status" value="1"/>
</dbReference>
<evidence type="ECO:0000313" key="3">
    <source>
        <dbReference type="EMBL" id="SFV57204.1"/>
    </source>
</evidence>
<dbReference type="PANTHER" id="PTHR31793:SF27">
    <property type="entry name" value="NOVEL THIOESTERASE SUPERFAMILY DOMAIN AND SAPOSIN A-TYPE DOMAIN CONTAINING PROTEIN (0610012H03RIK)"/>
    <property type="match status" value="1"/>
</dbReference>
<dbReference type="InterPro" id="IPR029069">
    <property type="entry name" value="HotDog_dom_sf"/>
</dbReference>
<dbReference type="CDD" id="cd00586">
    <property type="entry name" value="4HBT"/>
    <property type="match status" value="1"/>
</dbReference>
<name>A0A1W1BUP2_9ZZZZ</name>
<dbReference type="PANTHER" id="PTHR31793">
    <property type="entry name" value="4-HYDROXYBENZOYL-COA THIOESTERASE FAMILY MEMBER"/>
    <property type="match status" value="1"/>
</dbReference>
<dbReference type="EMBL" id="FPHD01000044">
    <property type="protein sequence ID" value="SFV57204.1"/>
    <property type="molecule type" value="Genomic_DNA"/>
</dbReference>